<evidence type="ECO:0000256" key="1">
    <source>
        <dbReference type="ARBA" id="ARBA00022603"/>
    </source>
</evidence>
<evidence type="ECO:0000313" key="5">
    <source>
        <dbReference type="Proteomes" id="UP001597168"/>
    </source>
</evidence>
<dbReference type="PANTHER" id="PTHR43861:SF1">
    <property type="entry name" value="TRANS-ACONITATE 2-METHYLTRANSFERASE"/>
    <property type="match status" value="1"/>
</dbReference>
<proteinExistence type="predicted"/>
<dbReference type="SUPFAM" id="SSF53335">
    <property type="entry name" value="S-adenosyl-L-methionine-dependent methyltransferases"/>
    <property type="match status" value="1"/>
</dbReference>
<dbReference type="Pfam" id="PF13649">
    <property type="entry name" value="Methyltransf_25"/>
    <property type="match status" value="1"/>
</dbReference>
<dbReference type="Proteomes" id="UP001597168">
    <property type="component" value="Unassembled WGS sequence"/>
</dbReference>
<protein>
    <submittedName>
        <fullName evidence="4">Class I SAM-dependent methyltransferase</fullName>
        <ecNumber evidence="4">2.1.-.-</ecNumber>
    </submittedName>
</protein>
<evidence type="ECO:0000259" key="3">
    <source>
        <dbReference type="Pfam" id="PF13649"/>
    </source>
</evidence>
<dbReference type="EC" id="2.1.-.-" evidence="4"/>
<dbReference type="GO" id="GO:0008168">
    <property type="term" value="F:methyltransferase activity"/>
    <property type="evidence" value="ECO:0007669"/>
    <property type="project" value="UniProtKB-KW"/>
</dbReference>
<keyword evidence="5" id="KW-1185">Reference proteome</keyword>
<dbReference type="PANTHER" id="PTHR43861">
    <property type="entry name" value="TRANS-ACONITATE 2-METHYLTRANSFERASE-RELATED"/>
    <property type="match status" value="1"/>
</dbReference>
<organism evidence="4 5">
    <name type="scientific">Saccharothrix hoggarensis</name>
    <dbReference type="NCBI Taxonomy" id="913853"/>
    <lineage>
        <taxon>Bacteria</taxon>
        <taxon>Bacillati</taxon>
        <taxon>Actinomycetota</taxon>
        <taxon>Actinomycetes</taxon>
        <taxon>Pseudonocardiales</taxon>
        <taxon>Pseudonocardiaceae</taxon>
        <taxon>Saccharothrix</taxon>
    </lineage>
</organism>
<gene>
    <name evidence="4" type="ORF">ACFQ3T_04430</name>
</gene>
<keyword evidence="1 4" id="KW-0489">Methyltransferase</keyword>
<accession>A0ABW3QEW3</accession>
<dbReference type="InterPro" id="IPR029063">
    <property type="entry name" value="SAM-dependent_MTases_sf"/>
</dbReference>
<dbReference type="GO" id="GO:0032259">
    <property type="term" value="P:methylation"/>
    <property type="evidence" value="ECO:0007669"/>
    <property type="project" value="UniProtKB-KW"/>
</dbReference>
<dbReference type="RefSeq" id="WP_380720029.1">
    <property type="nucleotide sequence ID" value="NZ_JBHTLK010000011.1"/>
</dbReference>
<keyword evidence="2 4" id="KW-0808">Transferase</keyword>
<reference evidence="5" key="1">
    <citation type="journal article" date="2019" name="Int. J. Syst. Evol. Microbiol.">
        <title>The Global Catalogue of Microorganisms (GCM) 10K type strain sequencing project: providing services to taxonomists for standard genome sequencing and annotation.</title>
        <authorList>
            <consortium name="The Broad Institute Genomics Platform"/>
            <consortium name="The Broad Institute Genome Sequencing Center for Infectious Disease"/>
            <person name="Wu L."/>
            <person name="Ma J."/>
        </authorList>
    </citation>
    <scope>NUCLEOTIDE SEQUENCE [LARGE SCALE GENOMIC DNA]</scope>
    <source>
        <strain evidence="5">CCUG 60214</strain>
    </source>
</reference>
<feature type="domain" description="Methyltransferase" evidence="3">
    <location>
        <begin position="46"/>
        <end position="137"/>
    </location>
</feature>
<comment type="caution">
    <text evidence="4">The sequence shown here is derived from an EMBL/GenBank/DDBJ whole genome shotgun (WGS) entry which is preliminary data.</text>
</comment>
<sequence length="216" mass="23578">MDPQPFTAAELFDAVGQGYEDAFGRPPAVDDAVRLLLERLPAHAKVLDIGSGTGRPVAEDLTAAGHDVLGIDVSATMVDIAHRQVPRAEFTHADVREWESEDRSWDAVCAFFPFLQMSRDEVAAVLAKIARWLKPDGVLALITVPMDVEDLEVPFLGHTVRLTSFATPDLLRRIEQAGLTVLDTRSTAFTPDREGQPTEEHLFVLAQPQAPAASLT</sequence>
<evidence type="ECO:0000256" key="2">
    <source>
        <dbReference type="ARBA" id="ARBA00022679"/>
    </source>
</evidence>
<dbReference type="CDD" id="cd02440">
    <property type="entry name" value="AdoMet_MTases"/>
    <property type="match status" value="1"/>
</dbReference>
<dbReference type="Gene3D" id="3.40.50.150">
    <property type="entry name" value="Vaccinia Virus protein VP39"/>
    <property type="match status" value="1"/>
</dbReference>
<name>A0ABW3QEW3_9PSEU</name>
<dbReference type="InterPro" id="IPR041698">
    <property type="entry name" value="Methyltransf_25"/>
</dbReference>
<dbReference type="EMBL" id="JBHTLK010000011">
    <property type="protein sequence ID" value="MFD1146363.1"/>
    <property type="molecule type" value="Genomic_DNA"/>
</dbReference>
<evidence type="ECO:0000313" key="4">
    <source>
        <dbReference type="EMBL" id="MFD1146363.1"/>
    </source>
</evidence>